<feature type="domain" description="FLYWCH-type" evidence="4">
    <location>
        <begin position="10"/>
        <end position="68"/>
    </location>
</feature>
<keyword evidence="6" id="KW-1185">Reference proteome</keyword>
<dbReference type="EMBL" id="WIXP02000004">
    <property type="protein sequence ID" value="KAF6212123.1"/>
    <property type="molecule type" value="Genomic_DNA"/>
</dbReference>
<dbReference type="OrthoDB" id="6616947at2759"/>
<reference evidence="5" key="1">
    <citation type="journal article" date="2021" name="Mol. Ecol. Resour.">
        <title>Apolygus lucorum genome provides insights into omnivorousness and mesophyll feeding.</title>
        <authorList>
            <person name="Liu Y."/>
            <person name="Liu H."/>
            <person name="Wang H."/>
            <person name="Huang T."/>
            <person name="Liu B."/>
            <person name="Yang B."/>
            <person name="Yin L."/>
            <person name="Li B."/>
            <person name="Zhang Y."/>
            <person name="Zhang S."/>
            <person name="Jiang F."/>
            <person name="Zhang X."/>
            <person name="Ren Y."/>
            <person name="Wang B."/>
            <person name="Wang S."/>
            <person name="Lu Y."/>
            <person name="Wu K."/>
            <person name="Fan W."/>
            <person name="Wang G."/>
        </authorList>
    </citation>
    <scope>NUCLEOTIDE SEQUENCE</scope>
    <source>
        <strain evidence="5">12Hb</strain>
    </source>
</reference>
<gene>
    <name evidence="5" type="ORF">GE061_012644</name>
</gene>
<keyword evidence="2" id="KW-0863">Zinc-finger</keyword>
<evidence type="ECO:0000256" key="2">
    <source>
        <dbReference type="ARBA" id="ARBA00022771"/>
    </source>
</evidence>
<dbReference type="GO" id="GO:0008270">
    <property type="term" value="F:zinc ion binding"/>
    <property type="evidence" value="ECO:0007669"/>
    <property type="project" value="UniProtKB-KW"/>
</dbReference>
<dbReference type="InterPro" id="IPR007588">
    <property type="entry name" value="Znf_FLYWCH"/>
</dbReference>
<keyword evidence="1" id="KW-0479">Metal-binding</keyword>
<dbReference type="Pfam" id="PF04500">
    <property type="entry name" value="FLYWCH"/>
    <property type="match status" value="1"/>
</dbReference>
<protein>
    <recommendedName>
        <fullName evidence="4">FLYWCH-type domain-containing protein</fullName>
    </recommendedName>
</protein>
<comment type="caution">
    <text evidence="5">The sequence shown here is derived from an EMBL/GenBank/DDBJ whole genome shotgun (WGS) entry which is preliminary data.</text>
</comment>
<name>A0A8S9XT56_APOLU</name>
<sequence>MPFNMNVERITSQRGKELLVIDRHPFSKARDLNTGEMKWRCCVRTCAAMAKTIGDSNTVTESNLQHTHPKRSERNIILFLENRFEECQTEHVLLAP</sequence>
<dbReference type="AlphaFoldDB" id="A0A8S9XT56"/>
<keyword evidence="3" id="KW-0862">Zinc</keyword>
<evidence type="ECO:0000313" key="6">
    <source>
        <dbReference type="Proteomes" id="UP000466442"/>
    </source>
</evidence>
<dbReference type="Proteomes" id="UP000466442">
    <property type="component" value="Unassembled WGS sequence"/>
</dbReference>
<evidence type="ECO:0000313" key="5">
    <source>
        <dbReference type="EMBL" id="KAF6212123.1"/>
    </source>
</evidence>
<evidence type="ECO:0000259" key="4">
    <source>
        <dbReference type="Pfam" id="PF04500"/>
    </source>
</evidence>
<dbReference type="Gene3D" id="2.20.25.240">
    <property type="match status" value="1"/>
</dbReference>
<accession>A0A8S9XT56</accession>
<evidence type="ECO:0000256" key="1">
    <source>
        <dbReference type="ARBA" id="ARBA00022723"/>
    </source>
</evidence>
<organism evidence="5 6">
    <name type="scientific">Apolygus lucorum</name>
    <name type="common">Small green plant bug</name>
    <name type="synonym">Lygocoris lucorum</name>
    <dbReference type="NCBI Taxonomy" id="248454"/>
    <lineage>
        <taxon>Eukaryota</taxon>
        <taxon>Metazoa</taxon>
        <taxon>Ecdysozoa</taxon>
        <taxon>Arthropoda</taxon>
        <taxon>Hexapoda</taxon>
        <taxon>Insecta</taxon>
        <taxon>Pterygota</taxon>
        <taxon>Neoptera</taxon>
        <taxon>Paraneoptera</taxon>
        <taxon>Hemiptera</taxon>
        <taxon>Heteroptera</taxon>
        <taxon>Panheteroptera</taxon>
        <taxon>Cimicomorpha</taxon>
        <taxon>Miridae</taxon>
        <taxon>Mirini</taxon>
        <taxon>Apolygus</taxon>
    </lineage>
</organism>
<evidence type="ECO:0000256" key="3">
    <source>
        <dbReference type="ARBA" id="ARBA00022833"/>
    </source>
</evidence>
<proteinExistence type="predicted"/>